<keyword evidence="3" id="KW-1185">Reference proteome</keyword>
<feature type="region of interest" description="Disordered" evidence="1">
    <location>
        <begin position="236"/>
        <end position="256"/>
    </location>
</feature>
<sequence>MTVGGNVLTPSSSNVPTIQLSSRLIVGLRLHGTIAALHPRIPGQIKCRPFLRYFAETLRRLHCDVTLFIPPTLASAAIPTNITNNTTTTNNSNSNTTSGWQITQLNHHEFPCLYRIVEDPTSGIRNGNAGSRGRQQNSAARVNFQDYLSRIAADMQTSSNRILFIDSEINYRFSPVQTLVLETFQPYQIREKLSRDSRHQRNTMAGDITTLAEDQMRVSQRHSDILEAEYAWTQGDRHNNNNNKRGRRGSLTENPCTPFSSEMCPSLYKEGHHYSNSNSSGGDPSSDVRAAALAIKREDYTLVALAGMLVELAAADVAVADYLRVEPLVEKLSVPFHGDVNYLPVENCEDMEQWDWETVEVREAPLVPDVEEREEHRNMFK</sequence>
<accession>A0A1X0NNC7</accession>
<gene>
    <name evidence="2" type="ORF">TM35_000311890</name>
</gene>
<proteinExistence type="predicted"/>
<protein>
    <submittedName>
        <fullName evidence="2">Uncharacterized protein</fullName>
    </submittedName>
</protein>
<organism evidence="2 3">
    <name type="scientific">Trypanosoma theileri</name>
    <dbReference type="NCBI Taxonomy" id="67003"/>
    <lineage>
        <taxon>Eukaryota</taxon>
        <taxon>Discoba</taxon>
        <taxon>Euglenozoa</taxon>
        <taxon>Kinetoplastea</taxon>
        <taxon>Metakinetoplastina</taxon>
        <taxon>Trypanosomatida</taxon>
        <taxon>Trypanosomatidae</taxon>
        <taxon>Trypanosoma</taxon>
    </lineage>
</organism>
<evidence type="ECO:0000256" key="1">
    <source>
        <dbReference type="SAM" id="MobiDB-lite"/>
    </source>
</evidence>
<dbReference type="RefSeq" id="XP_028880069.1">
    <property type="nucleotide sequence ID" value="XM_029028670.1"/>
</dbReference>
<dbReference type="VEuPathDB" id="TriTrypDB:TM35_000311890"/>
<evidence type="ECO:0000313" key="2">
    <source>
        <dbReference type="EMBL" id="ORC86003.1"/>
    </source>
</evidence>
<comment type="caution">
    <text evidence="2">The sequence shown here is derived from an EMBL/GenBank/DDBJ whole genome shotgun (WGS) entry which is preliminary data.</text>
</comment>
<dbReference type="GeneID" id="39988450"/>
<dbReference type="EMBL" id="NBCO01000031">
    <property type="protein sequence ID" value="ORC86003.1"/>
    <property type="molecule type" value="Genomic_DNA"/>
</dbReference>
<dbReference type="Proteomes" id="UP000192257">
    <property type="component" value="Unassembled WGS sequence"/>
</dbReference>
<dbReference type="AlphaFoldDB" id="A0A1X0NNC7"/>
<evidence type="ECO:0000313" key="3">
    <source>
        <dbReference type="Proteomes" id="UP000192257"/>
    </source>
</evidence>
<reference evidence="2 3" key="1">
    <citation type="submission" date="2017-03" db="EMBL/GenBank/DDBJ databases">
        <title>An alternative strategy for trypanosome survival in the mammalian bloodstream revealed through genome and transcriptome analysis of the ubiquitous bovine parasite Trypanosoma (Megatrypanum) theileri.</title>
        <authorList>
            <person name="Kelly S."/>
            <person name="Ivens A."/>
            <person name="Mott A."/>
            <person name="O'Neill E."/>
            <person name="Emms D."/>
            <person name="Macleod O."/>
            <person name="Voorheis P."/>
            <person name="Matthews J."/>
            <person name="Matthews K."/>
            <person name="Carrington M."/>
        </authorList>
    </citation>
    <scope>NUCLEOTIDE SEQUENCE [LARGE SCALE GENOMIC DNA]</scope>
    <source>
        <strain evidence="2">Edinburgh</strain>
    </source>
</reference>
<dbReference type="OrthoDB" id="270570at2759"/>
<name>A0A1X0NNC7_9TRYP</name>